<proteinExistence type="predicted"/>
<protein>
    <submittedName>
        <fullName evidence="3">Type II CAAX endopeptidase family protein</fullName>
    </submittedName>
</protein>
<feature type="transmembrane region" description="Helical" evidence="1">
    <location>
        <begin position="90"/>
        <end position="113"/>
    </location>
</feature>
<dbReference type="Pfam" id="PF02517">
    <property type="entry name" value="Rce1-like"/>
    <property type="match status" value="1"/>
</dbReference>
<dbReference type="Proteomes" id="UP001500359">
    <property type="component" value="Unassembled WGS sequence"/>
</dbReference>
<comment type="caution">
    <text evidence="3">The sequence shown here is derived from an EMBL/GenBank/DDBJ whole genome shotgun (WGS) entry which is preliminary data.</text>
</comment>
<name>A0ABP3WS91_9ALTE</name>
<keyword evidence="4" id="KW-1185">Reference proteome</keyword>
<evidence type="ECO:0000313" key="3">
    <source>
        <dbReference type="EMBL" id="GAA0854495.1"/>
    </source>
</evidence>
<feature type="transmembrane region" description="Helical" evidence="1">
    <location>
        <begin position="125"/>
        <end position="142"/>
    </location>
</feature>
<keyword evidence="1" id="KW-0812">Transmembrane</keyword>
<gene>
    <name evidence="3" type="ORF">GCM10009114_10480</name>
</gene>
<feature type="transmembrane region" description="Helical" evidence="1">
    <location>
        <begin position="154"/>
        <end position="177"/>
    </location>
</feature>
<dbReference type="RefSeq" id="WP_343857241.1">
    <property type="nucleotide sequence ID" value="NZ_BAAAFD010000002.1"/>
</dbReference>
<evidence type="ECO:0000259" key="2">
    <source>
        <dbReference type="Pfam" id="PF02517"/>
    </source>
</evidence>
<dbReference type="InterPro" id="IPR003675">
    <property type="entry name" value="Rce1/LyrA-like_dom"/>
</dbReference>
<accession>A0ABP3WS91</accession>
<feature type="domain" description="CAAX prenyl protease 2/Lysostaphin resistance protein A-like" evidence="2">
    <location>
        <begin position="126"/>
        <end position="222"/>
    </location>
</feature>
<keyword evidence="1" id="KW-0472">Membrane</keyword>
<reference evidence="4" key="1">
    <citation type="journal article" date="2019" name="Int. J. Syst. Evol. Microbiol.">
        <title>The Global Catalogue of Microorganisms (GCM) 10K type strain sequencing project: providing services to taxonomists for standard genome sequencing and annotation.</title>
        <authorList>
            <consortium name="The Broad Institute Genomics Platform"/>
            <consortium name="The Broad Institute Genome Sequencing Center for Infectious Disease"/>
            <person name="Wu L."/>
            <person name="Ma J."/>
        </authorList>
    </citation>
    <scope>NUCLEOTIDE SEQUENCE [LARGE SCALE GENOMIC DNA]</scope>
    <source>
        <strain evidence="4">JCM 15896</strain>
    </source>
</reference>
<evidence type="ECO:0000313" key="4">
    <source>
        <dbReference type="Proteomes" id="UP001500359"/>
    </source>
</evidence>
<dbReference type="EMBL" id="BAAAFD010000002">
    <property type="protein sequence ID" value="GAA0854495.1"/>
    <property type="molecule type" value="Genomic_DNA"/>
</dbReference>
<organism evidence="3 4">
    <name type="scientific">Aliiglaciecola litoralis</name>
    <dbReference type="NCBI Taxonomy" id="582857"/>
    <lineage>
        <taxon>Bacteria</taxon>
        <taxon>Pseudomonadati</taxon>
        <taxon>Pseudomonadota</taxon>
        <taxon>Gammaproteobacteria</taxon>
        <taxon>Alteromonadales</taxon>
        <taxon>Alteromonadaceae</taxon>
        <taxon>Aliiglaciecola</taxon>
    </lineage>
</organism>
<feature type="transmembrane region" description="Helical" evidence="1">
    <location>
        <begin position="20"/>
        <end position="36"/>
    </location>
</feature>
<dbReference type="PANTHER" id="PTHR39430:SF1">
    <property type="entry name" value="PROTEASE"/>
    <property type="match status" value="1"/>
</dbReference>
<evidence type="ECO:0000256" key="1">
    <source>
        <dbReference type="SAM" id="Phobius"/>
    </source>
</evidence>
<keyword evidence="1" id="KW-1133">Transmembrane helix</keyword>
<dbReference type="PANTHER" id="PTHR39430">
    <property type="entry name" value="MEMBRANE-ASSOCIATED PROTEASE-RELATED"/>
    <property type="match status" value="1"/>
</dbReference>
<feature type="transmembrane region" description="Helical" evidence="1">
    <location>
        <begin position="183"/>
        <end position="205"/>
    </location>
</feature>
<feature type="transmembrane region" description="Helical" evidence="1">
    <location>
        <begin position="48"/>
        <end position="69"/>
    </location>
</feature>
<sequence>MKNIIKTTFVNSHNKLRNGWWIAIFIVFVAMTRPIYKPLKLLLDDFGIHANILELLSAALILFVTYLCVRLRKETMGSVGLDIDSNWMQQFGLGLGAGLIMVFGLAATVWLGGGVNFEYNFKLDVSFLLLSFYLFAIGAFFEELLHRGFLFQRLIGGIGFWPAQLMIASLFAVGHLSNPGMEGVSQIIGAVNLFVSSLVFGLAYYKTRSLALPIGLHLGWNWSMGSLLGINVSGHENAGVLISQISDMPSWFTGGEFGLEGSVLAIGVECVALFLLWHWTGTHCSSNASDKIVLKAA</sequence>